<keyword evidence="13" id="KW-0378">Hydrolase</keyword>
<comment type="subcellular location">
    <subcellularLocation>
        <location evidence="1">Membrane</location>
        <topology evidence="1">Single-pass type II membrane protein</topology>
    </subcellularLocation>
</comment>
<dbReference type="InterPro" id="IPR005629">
    <property type="entry name" value="Skn1/Kre6/Sbg1"/>
</dbReference>
<evidence type="ECO:0000256" key="2">
    <source>
        <dbReference type="ARBA" id="ARBA00006865"/>
    </source>
</evidence>
<evidence type="ECO:0000259" key="12">
    <source>
        <dbReference type="PROSITE" id="PS51762"/>
    </source>
</evidence>
<evidence type="ECO:0000256" key="1">
    <source>
        <dbReference type="ARBA" id="ARBA00004606"/>
    </source>
</evidence>
<dbReference type="CDD" id="cd08023">
    <property type="entry name" value="GH16_laminarinase_like"/>
    <property type="match status" value="1"/>
</dbReference>
<feature type="signal peptide" evidence="11">
    <location>
        <begin position="1"/>
        <end position="20"/>
    </location>
</feature>
<keyword evidence="6" id="KW-1133">Transmembrane helix</keyword>
<evidence type="ECO:0000256" key="7">
    <source>
        <dbReference type="ARBA" id="ARBA00023136"/>
    </source>
</evidence>
<dbReference type="SUPFAM" id="SSF49899">
    <property type="entry name" value="Concanavalin A-like lectins/glucanases"/>
    <property type="match status" value="1"/>
</dbReference>
<dbReference type="GO" id="GO:0004553">
    <property type="term" value="F:hydrolase activity, hydrolyzing O-glycosyl compounds"/>
    <property type="evidence" value="ECO:0007669"/>
    <property type="project" value="InterPro"/>
</dbReference>
<feature type="chain" id="PRO_5039577790" evidence="11">
    <location>
        <begin position="21"/>
        <end position="322"/>
    </location>
</feature>
<comment type="similarity">
    <text evidence="3">Belongs to the SKN1/KRE6 family.</text>
</comment>
<gene>
    <name evidence="13" type="ORF">IAC32_03595</name>
</gene>
<dbReference type="GO" id="GO:0005975">
    <property type="term" value="P:carbohydrate metabolic process"/>
    <property type="evidence" value="ECO:0007669"/>
    <property type="project" value="InterPro"/>
</dbReference>
<keyword evidence="5" id="KW-0735">Signal-anchor</keyword>
<accession>A0A9D9EKG5</accession>
<comment type="similarity">
    <text evidence="2">Belongs to the glycosyl hydrolase 16 family.</text>
</comment>
<evidence type="ECO:0000256" key="5">
    <source>
        <dbReference type="ARBA" id="ARBA00022968"/>
    </source>
</evidence>
<keyword evidence="11" id="KW-0732">Signal</keyword>
<feature type="domain" description="GH16" evidence="12">
    <location>
        <begin position="32"/>
        <end position="322"/>
    </location>
</feature>
<evidence type="ECO:0000256" key="4">
    <source>
        <dbReference type="ARBA" id="ARBA00022692"/>
    </source>
</evidence>
<proteinExistence type="inferred from homology"/>
<dbReference type="InterPro" id="IPR013320">
    <property type="entry name" value="ConA-like_dom_sf"/>
</dbReference>
<evidence type="ECO:0000256" key="11">
    <source>
        <dbReference type="SAM" id="SignalP"/>
    </source>
</evidence>
<protein>
    <submittedName>
        <fullName evidence="13">Glycoside hydrolase family 16 protein</fullName>
    </submittedName>
</protein>
<dbReference type="PANTHER" id="PTHR10963:SF55">
    <property type="entry name" value="GLYCOSIDE HYDROLASE FAMILY 16 PROTEIN"/>
    <property type="match status" value="1"/>
</dbReference>
<dbReference type="Pfam" id="PF03935">
    <property type="entry name" value="SKN1_KRE6_Sbg1"/>
    <property type="match status" value="1"/>
</dbReference>
<keyword evidence="7" id="KW-0472">Membrane</keyword>
<dbReference type="Gene3D" id="2.60.120.200">
    <property type="match status" value="1"/>
</dbReference>
<comment type="caution">
    <text evidence="13">The sequence shown here is derived from an EMBL/GenBank/DDBJ whole genome shotgun (WGS) entry which is preliminary data.</text>
</comment>
<dbReference type="PROSITE" id="PS51257">
    <property type="entry name" value="PROKAR_LIPOPROTEIN"/>
    <property type="match status" value="1"/>
</dbReference>
<dbReference type="AlphaFoldDB" id="A0A9D9EKG5"/>
<name>A0A9D9EKG5_9BACT</name>
<keyword evidence="4" id="KW-0812">Transmembrane</keyword>
<dbReference type="GO" id="GO:0016020">
    <property type="term" value="C:membrane"/>
    <property type="evidence" value="ECO:0007669"/>
    <property type="project" value="UniProtKB-SubCell"/>
</dbReference>
<evidence type="ECO:0000313" key="14">
    <source>
        <dbReference type="Proteomes" id="UP000823637"/>
    </source>
</evidence>
<evidence type="ECO:0000313" key="13">
    <source>
        <dbReference type="EMBL" id="MBO8446814.1"/>
    </source>
</evidence>
<dbReference type="InterPro" id="IPR050546">
    <property type="entry name" value="Glycosyl_Hydrlase_16"/>
</dbReference>
<dbReference type="Proteomes" id="UP000823637">
    <property type="component" value="Unassembled WGS sequence"/>
</dbReference>
<reference evidence="13" key="2">
    <citation type="journal article" date="2021" name="PeerJ">
        <title>Extensive microbial diversity within the chicken gut microbiome revealed by metagenomics and culture.</title>
        <authorList>
            <person name="Gilroy R."/>
            <person name="Ravi A."/>
            <person name="Getino M."/>
            <person name="Pursley I."/>
            <person name="Horton D.L."/>
            <person name="Alikhan N.F."/>
            <person name="Baker D."/>
            <person name="Gharbi K."/>
            <person name="Hall N."/>
            <person name="Watson M."/>
            <person name="Adriaenssens E.M."/>
            <person name="Foster-Nyarko E."/>
            <person name="Jarju S."/>
            <person name="Secka A."/>
            <person name="Antonio M."/>
            <person name="Oren A."/>
            <person name="Chaudhuri R.R."/>
            <person name="La Ragione R."/>
            <person name="Hildebrand F."/>
            <person name="Pallen M.J."/>
        </authorList>
    </citation>
    <scope>NUCLEOTIDE SEQUENCE</scope>
    <source>
        <strain evidence="13">D3-1215</strain>
    </source>
</reference>
<dbReference type="InterPro" id="IPR000757">
    <property type="entry name" value="Beta-glucanase-like"/>
</dbReference>
<reference evidence="13" key="1">
    <citation type="submission" date="2020-10" db="EMBL/GenBank/DDBJ databases">
        <authorList>
            <person name="Gilroy R."/>
        </authorList>
    </citation>
    <scope>NUCLEOTIDE SEQUENCE</scope>
    <source>
        <strain evidence="13">D3-1215</strain>
    </source>
</reference>
<organism evidence="13 14">
    <name type="scientific">Candidatus Enterocola intestinipullorum</name>
    <dbReference type="NCBI Taxonomy" id="2840783"/>
    <lineage>
        <taxon>Bacteria</taxon>
        <taxon>Pseudomonadati</taxon>
        <taxon>Bacteroidota</taxon>
        <taxon>Bacteroidia</taxon>
        <taxon>Bacteroidales</taxon>
        <taxon>Candidatus Enterocola</taxon>
    </lineage>
</organism>
<sequence>MKFSKFFYMAAAAAVALMFAACEQKGGDEGEPDPPAPTMPSQEGSGETDGYVLVWEDLFDGEVLNEEDWNIEVNGNGGGNNELQYYRRDNVSIQTDPETNRRCLVLTAQREKELYNGKNFTSGRVNTKNKVAFKQGKFEALIKMPNTYKGLWPAWWAMGNNFDEVGWPACGEFDILEMGHSNSYRLGEEGAGKYFNGAFHWGPRWDQHKQHAQSTTYGYTMQDGEYHLFTWIWDDKSGSCYVDLDKYPDIPPYFTIDVSEVKPDDPTVPGNYLQVPYFVILNLAVGGNFPGIFKADEITALNEENDFKASMWVDYVRIYQKK</sequence>
<dbReference type="PROSITE" id="PS51762">
    <property type="entry name" value="GH16_2"/>
    <property type="match status" value="1"/>
</dbReference>
<evidence type="ECO:0000256" key="6">
    <source>
        <dbReference type="ARBA" id="ARBA00022989"/>
    </source>
</evidence>
<dbReference type="PANTHER" id="PTHR10963">
    <property type="entry name" value="GLYCOSYL HYDROLASE-RELATED"/>
    <property type="match status" value="1"/>
</dbReference>
<keyword evidence="9" id="KW-0961">Cell wall biogenesis/degradation</keyword>
<evidence type="ECO:0000256" key="8">
    <source>
        <dbReference type="ARBA" id="ARBA00023180"/>
    </source>
</evidence>
<evidence type="ECO:0000256" key="3">
    <source>
        <dbReference type="ARBA" id="ARBA00010962"/>
    </source>
</evidence>
<evidence type="ECO:0000256" key="10">
    <source>
        <dbReference type="SAM" id="MobiDB-lite"/>
    </source>
</evidence>
<feature type="region of interest" description="Disordered" evidence="10">
    <location>
        <begin position="25"/>
        <end position="47"/>
    </location>
</feature>
<evidence type="ECO:0000256" key="9">
    <source>
        <dbReference type="ARBA" id="ARBA00023316"/>
    </source>
</evidence>
<dbReference type="EMBL" id="JADIMR010000049">
    <property type="protein sequence ID" value="MBO8446814.1"/>
    <property type="molecule type" value="Genomic_DNA"/>
</dbReference>
<keyword evidence="8" id="KW-0325">Glycoprotein</keyword>